<dbReference type="InterPro" id="IPR008145">
    <property type="entry name" value="GK/Ca_channel_bsu"/>
</dbReference>
<accession>A0A348AFV2</accession>
<dbReference type="EC" id="2.7.4.8" evidence="7"/>
<dbReference type="PROSITE" id="PS50052">
    <property type="entry name" value="GUANYLATE_KINASE_2"/>
    <property type="match status" value="1"/>
</dbReference>
<evidence type="ECO:0000259" key="6">
    <source>
        <dbReference type="PROSITE" id="PS50052"/>
    </source>
</evidence>
<proteinExistence type="inferred from homology"/>
<keyword evidence="8" id="KW-1185">Reference proteome</keyword>
<keyword evidence="4 7" id="KW-0418">Kinase</keyword>
<dbReference type="AlphaFoldDB" id="A0A348AFV2"/>
<dbReference type="RefSeq" id="WP_126306339.1">
    <property type="nucleotide sequence ID" value="NZ_AP018449.1"/>
</dbReference>
<evidence type="ECO:0000313" key="7">
    <source>
        <dbReference type="EMBL" id="BBB89950.1"/>
    </source>
</evidence>
<organism evidence="7 8">
    <name type="scientific">Methylomusa anaerophila</name>
    <dbReference type="NCBI Taxonomy" id="1930071"/>
    <lineage>
        <taxon>Bacteria</taxon>
        <taxon>Bacillati</taxon>
        <taxon>Bacillota</taxon>
        <taxon>Negativicutes</taxon>
        <taxon>Selenomonadales</taxon>
        <taxon>Sporomusaceae</taxon>
        <taxon>Methylomusa</taxon>
    </lineage>
</organism>
<gene>
    <name evidence="7" type="primary">gmk_1</name>
    <name evidence="7" type="ORF">MAMMFC1_00590</name>
</gene>
<evidence type="ECO:0000256" key="4">
    <source>
        <dbReference type="ARBA" id="ARBA00022777"/>
    </source>
</evidence>
<comment type="catalytic activity">
    <reaction evidence="5">
        <text>GMP + ATP = GDP + ADP</text>
        <dbReference type="Rhea" id="RHEA:20780"/>
        <dbReference type="ChEBI" id="CHEBI:30616"/>
        <dbReference type="ChEBI" id="CHEBI:58115"/>
        <dbReference type="ChEBI" id="CHEBI:58189"/>
        <dbReference type="ChEBI" id="CHEBI:456216"/>
        <dbReference type="EC" id="2.7.4.8"/>
    </reaction>
</comment>
<sequence>MNKVFAVLGPPCSGKTAIIKELFQYGVVEMVSHTTREMRAGEQHGVDYYFVKKEDLSKAELIERTEYFGQVYGLSKAEVLKKVSGNLVSVVAVEYNGWEQMKKLLGDRVKSIFVMVDQDTVIDRMMARGDAPESVAKRLELAKKNGEYDNWKNSDYVVKNTDSLDIAVRQVLAIMDLVVPKANTQQP</sequence>
<comment type="function">
    <text evidence="1">Essential for recycling GMP and indirectly, cGMP.</text>
</comment>
<dbReference type="InterPro" id="IPR020590">
    <property type="entry name" value="Guanylate_kinase_CS"/>
</dbReference>
<dbReference type="InterPro" id="IPR027417">
    <property type="entry name" value="P-loop_NTPase"/>
</dbReference>
<dbReference type="PROSITE" id="PS00856">
    <property type="entry name" value="GUANYLATE_KINASE_1"/>
    <property type="match status" value="1"/>
</dbReference>
<dbReference type="SUPFAM" id="SSF52540">
    <property type="entry name" value="P-loop containing nucleoside triphosphate hydrolases"/>
    <property type="match status" value="1"/>
</dbReference>
<dbReference type="SMART" id="SM00072">
    <property type="entry name" value="GuKc"/>
    <property type="match status" value="1"/>
</dbReference>
<dbReference type="Gene3D" id="3.40.50.300">
    <property type="entry name" value="P-loop containing nucleotide triphosphate hydrolases"/>
    <property type="match status" value="1"/>
</dbReference>
<dbReference type="EMBL" id="AP018449">
    <property type="protein sequence ID" value="BBB89950.1"/>
    <property type="molecule type" value="Genomic_DNA"/>
</dbReference>
<comment type="similarity">
    <text evidence="2">Belongs to the guanylate kinase family.</text>
</comment>
<evidence type="ECO:0000256" key="1">
    <source>
        <dbReference type="ARBA" id="ARBA00003531"/>
    </source>
</evidence>
<reference evidence="7 8" key="1">
    <citation type="journal article" date="2018" name="Int. J. Syst. Evol. Microbiol.">
        <title>Methylomusa anaerophila gen. nov., sp. nov., an anaerobic methanol-utilizing bacterium isolated from a microbial fuel cell.</title>
        <authorList>
            <person name="Amano N."/>
            <person name="Yamamuro A."/>
            <person name="Miyahara M."/>
            <person name="Kouzuma A."/>
            <person name="Abe T."/>
            <person name="Watanabe K."/>
        </authorList>
    </citation>
    <scope>NUCLEOTIDE SEQUENCE [LARGE SCALE GENOMIC DNA]</scope>
    <source>
        <strain evidence="7 8">MMFC1</strain>
    </source>
</reference>
<dbReference type="PANTHER" id="PTHR23117">
    <property type="entry name" value="GUANYLATE KINASE-RELATED"/>
    <property type="match status" value="1"/>
</dbReference>
<evidence type="ECO:0000256" key="3">
    <source>
        <dbReference type="ARBA" id="ARBA00022679"/>
    </source>
</evidence>
<feature type="domain" description="Guanylate kinase-like" evidence="6">
    <location>
        <begin position="2"/>
        <end position="176"/>
    </location>
</feature>
<evidence type="ECO:0000256" key="2">
    <source>
        <dbReference type="ARBA" id="ARBA00005790"/>
    </source>
</evidence>
<dbReference type="GO" id="GO:0004385">
    <property type="term" value="F:GMP kinase activity"/>
    <property type="evidence" value="ECO:0007669"/>
    <property type="project" value="UniProtKB-EC"/>
</dbReference>
<name>A0A348AFV2_9FIRM</name>
<dbReference type="OrthoDB" id="1033810at2"/>
<protein>
    <submittedName>
        <fullName evidence="7">Guanylate kinase</fullName>
        <ecNumber evidence="7">2.7.4.8</ecNumber>
    </submittedName>
</protein>
<dbReference type="PANTHER" id="PTHR23117:SF13">
    <property type="entry name" value="GUANYLATE KINASE"/>
    <property type="match status" value="1"/>
</dbReference>
<dbReference type="InterPro" id="IPR008144">
    <property type="entry name" value="Guanylate_kin-like_dom"/>
</dbReference>
<evidence type="ECO:0000313" key="8">
    <source>
        <dbReference type="Proteomes" id="UP000276437"/>
    </source>
</evidence>
<dbReference type="Pfam" id="PF00625">
    <property type="entry name" value="Guanylate_kin"/>
    <property type="match status" value="1"/>
</dbReference>
<dbReference type="GO" id="GO:0005829">
    <property type="term" value="C:cytosol"/>
    <property type="evidence" value="ECO:0007669"/>
    <property type="project" value="TreeGrafter"/>
</dbReference>
<keyword evidence="3 7" id="KW-0808">Transferase</keyword>
<dbReference type="Proteomes" id="UP000276437">
    <property type="component" value="Chromosome"/>
</dbReference>
<evidence type="ECO:0000256" key="5">
    <source>
        <dbReference type="ARBA" id="ARBA00048594"/>
    </source>
</evidence>
<dbReference type="KEGG" id="mana:MAMMFC1_00590"/>